<dbReference type="InterPro" id="IPR001208">
    <property type="entry name" value="MCM_dom"/>
</dbReference>
<dbReference type="PROSITE" id="PS50051">
    <property type="entry name" value="MCM_2"/>
    <property type="match status" value="1"/>
</dbReference>
<dbReference type="InterPro" id="IPR056875">
    <property type="entry name" value="MCM8/REC_WHD"/>
</dbReference>
<dbReference type="Pfam" id="PF17855">
    <property type="entry name" value="MCM_lid"/>
    <property type="match status" value="1"/>
</dbReference>
<evidence type="ECO:0000256" key="9">
    <source>
        <dbReference type="ARBA" id="ARBA00023125"/>
    </source>
</evidence>
<dbReference type="SMART" id="SM00350">
    <property type="entry name" value="MCM"/>
    <property type="match status" value="1"/>
</dbReference>
<dbReference type="InterPro" id="IPR027417">
    <property type="entry name" value="P-loop_NTPase"/>
</dbReference>
<evidence type="ECO:0000256" key="7">
    <source>
        <dbReference type="ARBA" id="ARBA00022806"/>
    </source>
</evidence>
<evidence type="ECO:0000256" key="6">
    <source>
        <dbReference type="ARBA" id="ARBA00022801"/>
    </source>
</evidence>
<dbReference type="InterPro" id="IPR012340">
    <property type="entry name" value="NA-bd_OB-fold"/>
</dbReference>
<evidence type="ECO:0000313" key="16">
    <source>
        <dbReference type="EMBL" id="KAA0146035.1"/>
    </source>
</evidence>
<evidence type="ECO:0000256" key="8">
    <source>
        <dbReference type="ARBA" id="ARBA00022840"/>
    </source>
</evidence>
<sequence>MAAPASCPSSFDVLAAFEAAFDFYFDPEDTHASFRPDDPHVVLALEFFGMLREPLAPLIEGVDWARELVVHFNFDDLVARSSMADLENALRDEPTVVFKSMSLSLCGYRALQLPPYTPPVKMLARVQNVRPIRPIRDIKADAIDSFMAVQGNVVRVGPVRPLVVAMAFQCAKCRVSVQCRFDQGKFEPPTRCLATRGCRSSKFEPLRDSAVTVDWQRIKIQEVETDVADAGRVPRSVDVELTEDLVDTCVPGDIVHVSGMIRSVNADVAAGRSAGSARHLFILFMEAHSVVAAKVSRSGSGDSKQFSERELELVRAIASHRDPFSLVVASLCPAIYGNEAVKAALCLGLFGGTHAASAAAMAEFGAAEEPGAPTLAGGGRGGAGSDRFKLRVRGDPHVLIVGDPGLGKSQMLRAVSGLTPRGVYVCGNTASGSGLTVTMVRDPDSGDFGLEAGALVLSDQGICCIDEFDKMGKEHQALLEAMEQQRISIAKAGMVASLSARTSVLAAANPVGGHYDRSKTVTENLRMHPALLSRFDLLFIILDRPDEERDRQLSAHVMALHDSARALEGGRERLQALAELPRLGLSESTCSTTTPSADFYIDLRQRHGDDDTTPITTRQLESMVRLVQARAKIELRETVTRSDAMDVVQLMQRSLLDVAMDAMGTVDFSRSVGAGGMSMQRQVKAVVSALNRVARLRGTDKFSREDFDAVVADLRIQVTSVTDLLETLNQQSYILKKGPRLYQLLTSSS</sequence>
<keyword evidence="6" id="KW-0378">Hydrolase</keyword>
<evidence type="ECO:0000256" key="4">
    <source>
        <dbReference type="ARBA" id="ARBA00022741"/>
    </source>
</evidence>
<dbReference type="Gene3D" id="2.20.28.10">
    <property type="match status" value="1"/>
</dbReference>
<evidence type="ECO:0000256" key="14">
    <source>
        <dbReference type="RuleBase" id="RU004070"/>
    </source>
</evidence>
<gene>
    <name evidence="17" type="ORF">FNF27_08332</name>
    <name evidence="16" type="ORF">FNF31_07876</name>
</gene>
<dbReference type="EMBL" id="VLTO01000186">
    <property type="protein sequence ID" value="KAA0159103.1"/>
    <property type="molecule type" value="Genomic_DNA"/>
</dbReference>
<keyword evidence="5" id="KW-0227">DNA damage</keyword>
<feature type="domain" description="MCM C-terminal AAA(+) ATPase" evidence="15">
    <location>
        <begin position="323"/>
        <end position="557"/>
    </location>
</feature>
<evidence type="ECO:0000256" key="13">
    <source>
        <dbReference type="ARBA" id="ARBA00047995"/>
    </source>
</evidence>
<dbReference type="SUPFAM" id="SSF52540">
    <property type="entry name" value="P-loop containing nucleoside triphosphate hydrolases"/>
    <property type="match status" value="1"/>
</dbReference>
<comment type="caution">
    <text evidence="17">The sequence shown here is derived from an EMBL/GenBank/DDBJ whole genome shotgun (WGS) entry which is preliminary data.</text>
</comment>
<evidence type="ECO:0000313" key="17">
    <source>
        <dbReference type="EMBL" id="KAA0159103.1"/>
    </source>
</evidence>
<keyword evidence="7" id="KW-0347">Helicase</keyword>
<evidence type="ECO:0000313" key="18">
    <source>
        <dbReference type="Proteomes" id="UP000322899"/>
    </source>
</evidence>
<dbReference type="GO" id="GO:0000724">
    <property type="term" value="P:double-strand break repair via homologous recombination"/>
    <property type="evidence" value="ECO:0007669"/>
    <property type="project" value="UniProtKB-ARBA"/>
</dbReference>
<evidence type="ECO:0000259" key="15">
    <source>
        <dbReference type="PROSITE" id="PS50051"/>
    </source>
</evidence>
<accession>A0A5A8D165</accession>
<dbReference type="SUPFAM" id="SSF50249">
    <property type="entry name" value="Nucleic acid-binding proteins"/>
    <property type="match status" value="1"/>
</dbReference>
<dbReference type="InterPro" id="IPR041562">
    <property type="entry name" value="MCM_lid"/>
</dbReference>
<dbReference type="CDD" id="cd22247">
    <property type="entry name" value="MCM8_WHD"/>
    <property type="match status" value="1"/>
</dbReference>
<dbReference type="InterPro" id="IPR018525">
    <property type="entry name" value="MCM_CS"/>
</dbReference>
<comment type="catalytic activity">
    <reaction evidence="13">
        <text>ATP + H2O = ADP + phosphate + H(+)</text>
        <dbReference type="Rhea" id="RHEA:13065"/>
        <dbReference type="ChEBI" id="CHEBI:15377"/>
        <dbReference type="ChEBI" id="CHEBI:15378"/>
        <dbReference type="ChEBI" id="CHEBI:30616"/>
        <dbReference type="ChEBI" id="CHEBI:43474"/>
        <dbReference type="ChEBI" id="CHEBI:456216"/>
        <dbReference type="EC" id="3.6.4.12"/>
    </reaction>
</comment>
<dbReference type="PANTHER" id="PTHR11630:SF47">
    <property type="entry name" value="DNA HELICASE MCM8"/>
    <property type="match status" value="1"/>
</dbReference>
<keyword evidence="9 14" id="KW-0238">DNA-binding</keyword>
<evidence type="ECO:0000256" key="11">
    <source>
        <dbReference type="ARBA" id="ARBA00023242"/>
    </source>
</evidence>
<dbReference type="PANTHER" id="PTHR11630">
    <property type="entry name" value="DNA REPLICATION LICENSING FACTOR MCM FAMILY MEMBER"/>
    <property type="match status" value="1"/>
</dbReference>
<evidence type="ECO:0000313" key="19">
    <source>
        <dbReference type="Proteomes" id="UP000325113"/>
    </source>
</evidence>
<evidence type="ECO:0000256" key="12">
    <source>
        <dbReference type="ARBA" id="ARBA00042306"/>
    </source>
</evidence>
<dbReference type="GO" id="GO:0017116">
    <property type="term" value="F:single-stranded DNA helicase activity"/>
    <property type="evidence" value="ECO:0007669"/>
    <property type="project" value="TreeGrafter"/>
</dbReference>
<protein>
    <recommendedName>
        <fullName evidence="3">DNA helicase</fullName>
        <ecNumber evidence="3">3.6.4.12</ecNumber>
    </recommendedName>
    <alternativeName>
        <fullName evidence="12">Minichromosome maintenance 8</fullName>
    </alternativeName>
</protein>
<dbReference type="GO" id="GO:0005524">
    <property type="term" value="F:ATP binding"/>
    <property type="evidence" value="ECO:0007669"/>
    <property type="project" value="UniProtKB-KW"/>
</dbReference>
<dbReference type="GO" id="GO:0005634">
    <property type="term" value="C:nucleus"/>
    <property type="evidence" value="ECO:0007669"/>
    <property type="project" value="UniProtKB-SubCell"/>
</dbReference>
<dbReference type="PROSITE" id="PS00847">
    <property type="entry name" value="MCM_1"/>
    <property type="match status" value="1"/>
</dbReference>
<dbReference type="GO" id="GO:0003697">
    <property type="term" value="F:single-stranded DNA binding"/>
    <property type="evidence" value="ECO:0007669"/>
    <property type="project" value="TreeGrafter"/>
</dbReference>
<dbReference type="OrthoDB" id="422555at2759"/>
<evidence type="ECO:0000256" key="10">
    <source>
        <dbReference type="ARBA" id="ARBA00023204"/>
    </source>
</evidence>
<dbReference type="Gene3D" id="3.40.50.300">
    <property type="entry name" value="P-loop containing nucleotide triphosphate hydrolases"/>
    <property type="match status" value="1"/>
</dbReference>
<name>A0A5A8D165_CAFRO</name>
<dbReference type="InterPro" id="IPR033762">
    <property type="entry name" value="MCM_OB"/>
</dbReference>
<evidence type="ECO:0000256" key="2">
    <source>
        <dbReference type="ARBA" id="ARBA00008010"/>
    </source>
</evidence>
<reference evidence="18 19" key="1">
    <citation type="submission" date="2019-07" db="EMBL/GenBank/DDBJ databases">
        <title>Genomes of Cafeteria roenbergensis.</title>
        <authorList>
            <person name="Fischer M.G."/>
            <person name="Hackl T."/>
            <person name="Roman M."/>
        </authorList>
    </citation>
    <scope>NUCLEOTIDE SEQUENCE [LARGE SCALE GENOMIC DNA]</scope>
    <source>
        <strain evidence="16 19">Cflag</strain>
        <strain evidence="17 18">E4-10P</strain>
    </source>
</reference>
<dbReference type="Pfam" id="PF17207">
    <property type="entry name" value="MCM_OB"/>
    <property type="match status" value="1"/>
</dbReference>
<comment type="subcellular location">
    <subcellularLocation>
        <location evidence="1">Nucleus</location>
    </subcellularLocation>
</comment>
<dbReference type="SMART" id="SM00382">
    <property type="entry name" value="AAA"/>
    <property type="match status" value="1"/>
</dbReference>
<keyword evidence="10" id="KW-0234">DNA repair</keyword>
<evidence type="ECO:0000256" key="5">
    <source>
        <dbReference type="ARBA" id="ARBA00022763"/>
    </source>
</evidence>
<dbReference type="AlphaFoldDB" id="A0A5A8D165"/>
<dbReference type="GO" id="GO:0042555">
    <property type="term" value="C:MCM complex"/>
    <property type="evidence" value="ECO:0007669"/>
    <property type="project" value="TreeGrafter"/>
</dbReference>
<dbReference type="GO" id="GO:0006260">
    <property type="term" value="P:DNA replication"/>
    <property type="evidence" value="ECO:0007669"/>
    <property type="project" value="InterPro"/>
</dbReference>
<keyword evidence="11" id="KW-0539">Nucleus</keyword>
<dbReference type="Proteomes" id="UP000325113">
    <property type="component" value="Unassembled WGS sequence"/>
</dbReference>
<dbReference type="FunFam" id="2.20.28.10:FF:000007">
    <property type="entry name" value="DNA helicase MCM8 isoform X1"/>
    <property type="match status" value="1"/>
</dbReference>
<dbReference type="EC" id="3.6.4.12" evidence="3"/>
<dbReference type="Pfam" id="PF00493">
    <property type="entry name" value="MCM"/>
    <property type="match status" value="2"/>
</dbReference>
<proteinExistence type="inferred from homology"/>
<dbReference type="InterPro" id="IPR003593">
    <property type="entry name" value="AAA+_ATPase"/>
</dbReference>
<dbReference type="EMBL" id="VLTM01000205">
    <property type="protein sequence ID" value="KAA0146035.1"/>
    <property type="molecule type" value="Genomic_DNA"/>
</dbReference>
<evidence type="ECO:0000256" key="3">
    <source>
        <dbReference type="ARBA" id="ARBA00012551"/>
    </source>
</evidence>
<keyword evidence="4 14" id="KW-0547">Nucleotide-binding</keyword>
<comment type="similarity">
    <text evidence="2 14">Belongs to the MCM family.</text>
</comment>
<organism evidence="17 18">
    <name type="scientific">Cafeteria roenbergensis</name>
    <name type="common">Marine flagellate</name>
    <dbReference type="NCBI Taxonomy" id="33653"/>
    <lineage>
        <taxon>Eukaryota</taxon>
        <taxon>Sar</taxon>
        <taxon>Stramenopiles</taxon>
        <taxon>Bigyra</taxon>
        <taxon>Opalozoa</taxon>
        <taxon>Bicosoecida</taxon>
        <taxon>Cafeteriaceae</taxon>
        <taxon>Cafeteria</taxon>
    </lineage>
</organism>
<dbReference type="Pfam" id="PF25051">
    <property type="entry name" value="WHD_MCM8"/>
    <property type="match status" value="1"/>
</dbReference>
<evidence type="ECO:0000256" key="1">
    <source>
        <dbReference type="ARBA" id="ARBA00004123"/>
    </source>
</evidence>
<keyword evidence="8 14" id="KW-0067">ATP-binding</keyword>
<dbReference type="Proteomes" id="UP000322899">
    <property type="component" value="Unassembled WGS sequence"/>
</dbReference>
<dbReference type="InterPro" id="IPR031327">
    <property type="entry name" value="MCM"/>
</dbReference>
<dbReference type="PRINTS" id="PR01657">
    <property type="entry name" value="MCMFAMILY"/>
</dbReference>
<dbReference type="GO" id="GO:0016787">
    <property type="term" value="F:hydrolase activity"/>
    <property type="evidence" value="ECO:0007669"/>
    <property type="project" value="UniProtKB-KW"/>
</dbReference>
<dbReference type="Gene3D" id="2.40.50.140">
    <property type="entry name" value="Nucleic acid-binding proteins"/>
    <property type="match status" value="1"/>
</dbReference>